<name>V6I4C3_9LEPT</name>
<accession>V6I4C3</accession>
<reference evidence="1" key="1">
    <citation type="submission" date="2013-05" db="EMBL/GenBank/DDBJ databases">
        <authorList>
            <person name="Harkins D.M."/>
            <person name="Durkin A.S."/>
            <person name="Brinkac L.M."/>
            <person name="Haft D.H."/>
            <person name="Selengut J.D."/>
            <person name="Sanka R."/>
            <person name="DePew J."/>
            <person name="Purushe J."/>
            <person name="Hartskeerl R.A."/>
            <person name="Ahmed A."/>
            <person name="van der Linden H."/>
            <person name="Goris M.G.A."/>
            <person name="Vinetz J.M."/>
            <person name="Sutton G.G."/>
            <person name="Nierman W.C."/>
            <person name="Fouts D.E."/>
        </authorList>
    </citation>
    <scope>NUCLEOTIDE SEQUENCE [LARGE SCALE GENOMIC DNA]</scope>
    <source>
        <strain evidence="1">L 60</strain>
    </source>
</reference>
<dbReference type="EMBL" id="AHMT02000002">
    <property type="protein sequence ID" value="EQA64652.1"/>
    <property type="molecule type" value="Genomic_DNA"/>
</dbReference>
<keyword evidence="2" id="KW-1185">Reference proteome</keyword>
<organism evidence="1 2">
    <name type="scientific">Leptospira alexanderi serovar Manhao 3 str. L 60</name>
    <dbReference type="NCBI Taxonomy" id="1049759"/>
    <lineage>
        <taxon>Bacteria</taxon>
        <taxon>Pseudomonadati</taxon>
        <taxon>Spirochaetota</taxon>
        <taxon>Spirochaetia</taxon>
        <taxon>Leptospirales</taxon>
        <taxon>Leptospiraceae</taxon>
        <taxon>Leptospira</taxon>
    </lineage>
</organism>
<protein>
    <submittedName>
        <fullName evidence="1">Uncharacterized protein</fullName>
    </submittedName>
</protein>
<dbReference type="AlphaFoldDB" id="V6I4C3"/>
<proteinExistence type="predicted"/>
<dbReference type="Proteomes" id="UP000018747">
    <property type="component" value="Unassembled WGS sequence"/>
</dbReference>
<sequence length="44" mass="5683">MLFQLYKSLYDLKAKINFSTFIREVYRSRMQDVYYYQNQMRMIW</sequence>
<evidence type="ECO:0000313" key="2">
    <source>
        <dbReference type="Proteomes" id="UP000018747"/>
    </source>
</evidence>
<comment type="caution">
    <text evidence="1">The sequence shown here is derived from an EMBL/GenBank/DDBJ whole genome shotgun (WGS) entry which is preliminary data.</text>
</comment>
<gene>
    <name evidence="1" type="ORF">LEP1GSC062_4016</name>
</gene>
<evidence type="ECO:0000313" key="1">
    <source>
        <dbReference type="EMBL" id="EQA64652.1"/>
    </source>
</evidence>